<dbReference type="PANTHER" id="PTHR13887:SF41">
    <property type="entry name" value="THIOREDOXIN SUPERFAMILY PROTEIN"/>
    <property type="match status" value="1"/>
</dbReference>
<evidence type="ECO:0000313" key="2">
    <source>
        <dbReference type="EMBL" id="MFC3103084.1"/>
    </source>
</evidence>
<dbReference type="PANTHER" id="PTHR13887">
    <property type="entry name" value="GLUTATHIONE S-TRANSFERASE KAPPA"/>
    <property type="match status" value="1"/>
</dbReference>
<dbReference type="CDD" id="cd03024">
    <property type="entry name" value="DsbA_FrnE"/>
    <property type="match status" value="1"/>
</dbReference>
<comment type="caution">
    <text evidence="2">The sequence shown here is derived from an EMBL/GenBank/DDBJ whole genome shotgun (WGS) entry which is preliminary data.</text>
</comment>
<dbReference type="Pfam" id="PF01323">
    <property type="entry name" value="DSBA"/>
    <property type="match status" value="1"/>
</dbReference>
<dbReference type="SUPFAM" id="SSF52833">
    <property type="entry name" value="Thioredoxin-like"/>
    <property type="match status" value="1"/>
</dbReference>
<dbReference type="Gene3D" id="3.40.30.10">
    <property type="entry name" value="Glutaredoxin"/>
    <property type="match status" value="1"/>
</dbReference>
<proteinExistence type="predicted"/>
<reference evidence="3" key="1">
    <citation type="journal article" date="2019" name="Int. J. Syst. Evol. Microbiol.">
        <title>The Global Catalogue of Microorganisms (GCM) 10K type strain sequencing project: providing services to taxonomists for standard genome sequencing and annotation.</title>
        <authorList>
            <consortium name="The Broad Institute Genomics Platform"/>
            <consortium name="The Broad Institute Genome Sequencing Center for Infectious Disease"/>
            <person name="Wu L."/>
            <person name="Ma J."/>
        </authorList>
    </citation>
    <scope>NUCLEOTIDE SEQUENCE [LARGE SCALE GENOMIC DNA]</scope>
    <source>
        <strain evidence="3">KCTC 52640</strain>
    </source>
</reference>
<evidence type="ECO:0000259" key="1">
    <source>
        <dbReference type="Pfam" id="PF01323"/>
    </source>
</evidence>
<gene>
    <name evidence="2" type="ORF">ACFOSU_04190</name>
</gene>
<organism evidence="2 3">
    <name type="scientific">Salinisphaera aquimarina</name>
    <dbReference type="NCBI Taxonomy" id="2094031"/>
    <lineage>
        <taxon>Bacteria</taxon>
        <taxon>Pseudomonadati</taxon>
        <taxon>Pseudomonadota</taxon>
        <taxon>Gammaproteobacteria</taxon>
        <taxon>Salinisphaerales</taxon>
        <taxon>Salinisphaeraceae</taxon>
        <taxon>Salinisphaera</taxon>
    </lineage>
</organism>
<evidence type="ECO:0000313" key="3">
    <source>
        <dbReference type="Proteomes" id="UP001595462"/>
    </source>
</evidence>
<protein>
    <submittedName>
        <fullName evidence="2">DsbA family oxidoreductase</fullName>
    </submittedName>
</protein>
<dbReference type="Proteomes" id="UP001595462">
    <property type="component" value="Unassembled WGS sequence"/>
</dbReference>
<feature type="domain" description="DSBA-like thioredoxin" evidence="1">
    <location>
        <begin position="14"/>
        <end position="215"/>
    </location>
</feature>
<dbReference type="InterPro" id="IPR001853">
    <property type="entry name" value="DSBA-like_thioredoxin_dom"/>
</dbReference>
<sequence length="226" mass="25232">MPNQSTAMTHTLKIDLVSDVVCPWCAIGYKRLQQAIELLDGEIDVEIEWHAFLLNPDVPPEGTPILEHLMHKYGKSEAEIRANQQMIVETAQELGLDFSHATDRRSWNTFNVHRVLAWAKEHGKYTGFKLALFDAYFGQAKNPTDPALLKQIAGSLDLDREQVDVILGSDRYAEEVERELAYYRSAGVSSVPSFVVENQYLLAGAQDPQTLANAFREIASNTAVAG</sequence>
<dbReference type="InterPro" id="IPR036249">
    <property type="entry name" value="Thioredoxin-like_sf"/>
</dbReference>
<name>A0ABV7EK35_9GAMM</name>
<dbReference type="RefSeq" id="WP_380686769.1">
    <property type="nucleotide sequence ID" value="NZ_JBHRSS010000003.1"/>
</dbReference>
<keyword evidence="3" id="KW-1185">Reference proteome</keyword>
<dbReference type="EMBL" id="JBHRSS010000003">
    <property type="protein sequence ID" value="MFC3103084.1"/>
    <property type="molecule type" value="Genomic_DNA"/>
</dbReference>
<accession>A0ABV7EK35</accession>